<dbReference type="PROSITE" id="PS51450">
    <property type="entry name" value="LRR"/>
    <property type="match status" value="2"/>
</dbReference>
<dbReference type="SMART" id="SM00220">
    <property type="entry name" value="S_TKc"/>
    <property type="match status" value="1"/>
</dbReference>
<dbReference type="PRINTS" id="PR01415">
    <property type="entry name" value="ANKYRIN"/>
</dbReference>
<dbReference type="InterPro" id="IPR032675">
    <property type="entry name" value="LRR_dom_sf"/>
</dbReference>
<dbReference type="InterPro" id="IPR002110">
    <property type="entry name" value="Ankyrin_rpt"/>
</dbReference>
<keyword evidence="4" id="KW-0723">Serine/threonine-protein kinase</keyword>
<feature type="domain" description="Protein kinase" evidence="17">
    <location>
        <begin position="2244"/>
        <end position="2551"/>
    </location>
</feature>
<feature type="repeat" description="ANK" evidence="14">
    <location>
        <begin position="255"/>
        <end position="281"/>
    </location>
</feature>
<dbReference type="PROSITE" id="PS50011">
    <property type="entry name" value="PROTEIN_KINASE_DOM"/>
    <property type="match status" value="1"/>
</dbReference>
<feature type="compositionally biased region" description="Basic residues" evidence="16">
    <location>
        <begin position="2124"/>
        <end position="2135"/>
    </location>
</feature>
<evidence type="ECO:0000256" key="13">
    <source>
        <dbReference type="ARBA" id="ARBA00048679"/>
    </source>
</evidence>
<dbReference type="GO" id="GO:0004674">
    <property type="term" value="F:protein serine/threonine kinase activity"/>
    <property type="evidence" value="ECO:0007669"/>
    <property type="project" value="UniProtKB-KW"/>
</dbReference>
<dbReference type="Proteomes" id="UP000694845">
    <property type="component" value="Unplaced"/>
</dbReference>
<evidence type="ECO:0000313" key="19">
    <source>
        <dbReference type="Proteomes" id="UP000694845"/>
    </source>
</evidence>
<evidence type="ECO:0000313" key="20">
    <source>
        <dbReference type="RefSeq" id="XP_022107621.1"/>
    </source>
</evidence>
<evidence type="ECO:0000256" key="6">
    <source>
        <dbReference type="ARBA" id="ARBA00022679"/>
    </source>
</evidence>
<dbReference type="SUPFAM" id="SSF48403">
    <property type="entry name" value="Ankyrin repeat"/>
    <property type="match status" value="2"/>
</dbReference>
<evidence type="ECO:0000256" key="5">
    <source>
        <dbReference type="ARBA" id="ARBA00022614"/>
    </source>
</evidence>
<dbReference type="PRINTS" id="PR00449">
    <property type="entry name" value="RASTRNSFRMNG"/>
</dbReference>
<feature type="compositionally biased region" description="Low complexity" evidence="16">
    <location>
        <begin position="1777"/>
        <end position="1789"/>
    </location>
</feature>
<dbReference type="Pfam" id="PF13855">
    <property type="entry name" value="LRR_8"/>
    <property type="match status" value="1"/>
</dbReference>
<feature type="repeat" description="ANK" evidence="14">
    <location>
        <begin position="322"/>
        <end position="344"/>
    </location>
</feature>
<evidence type="ECO:0000259" key="17">
    <source>
        <dbReference type="PROSITE" id="PS50011"/>
    </source>
</evidence>
<feature type="repeat" description="ANK" evidence="14">
    <location>
        <begin position="385"/>
        <end position="407"/>
    </location>
</feature>
<dbReference type="SMART" id="SM00364">
    <property type="entry name" value="LRR_BAC"/>
    <property type="match status" value="6"/>
</dbReference>
<dbReference type="InterPro" id="IPR020859">
    <property type="entry name" value="ROC"/>
</dbReference>
<comment type="catalytic activity">
    <reaction evidence="12">
        <text>L-threonyl-[protein] + ATP = O-phospho-L-threonyl-[protein] + ADP + H(+)</text>
        <dbReference type="Rhea" id="RHEA:46608"/>
        <dbReference type="Rhea" id="RHEA-COMP:11060"/>
        <dbReference type="Rhea" id="RHEA-COMP:11605"/>
        <dbReference type="ChEBI" id="CHEBI:15378"/>
        <dbReference type="ChEBI" id="CHEBI:30013"/>
        <dbReference type="ChEBI" id="CHEBI:30616"/>
        <dbReference type="ChEBI" id="CHEBI:61977"/>
        <dbReference type="ChEBI" id="CHEBI:456216"/>
        <dbReference type="EC" id="2.7.11.1"/>
    </reaction>
</comment>
<dbReference type="FunFam" id="3.30.200.20:FF:000803">
    <property type="entry name" value="Probable serine/threonine-protein kinase roco4"/>
    <property type="match status" value="1"/>
</dbReference>
<dbReference type="OrthoDB" id="10252328at2759"/>
<evidence type="ECO:0000256" key="8">
    <source>
        <dbReference type="ARBA" id="ARBA00022741"/>
    </source>
</evidence>
<dbReference type="InterPro" id="IPR027417">
    <property type="entry name" value="P-loop_NTPase"/>
</dbReference>
<feature type="region of interest" description="Disordered" evidence="16">
    <location>
        <begin position="1070"/>
        <end position="1100"/>
    </location>
</feature>
<feature type="repeat" description="ANK" evidence="14">
    <location>
        <begin position="158"/>
        <end position="190"/>
    </location>
</feature>
<comment type="catalytic activity">
    <reaction evidence="13">
        <text>L-seryl-[protein] + ATP = O-phospho-L-seryl-[protein] + ADP + H(+)</text>
        <dbReference type="Rhea" id="RHEA:17989"/>
        <dbReference type="Rhea" id="RHEA-COMP:9863"/>
        <dbReference type="Rhea" id="RHEA-COMP:11604"/>
        <dbReference type="ChEBI" id="CHEBI:15378"/>
        <dbReference type="ChEBI" id="CHEBI:29999"/>
        <dbReference type="ChEBI" id="CHEBI:30616"/>
        <dbReference type="ChEBI" id="CHEBI:83421"/>
        <dbReference type="ChEBI" id="CHEBI:456216"/>
        <dbReference type="EC" id="2.7.11.1"/>
    </reaction>
</comment>
<keyword evidence="11 14" id="KW-0040">ANK repeat</keyword>
<dbReference type="GO" id="GO:0005525">
    <property type="term" value="F:GTP binding"/>
    <property type="evidence" value="ECO:0007669"/>
    <property type="project" value="UniProtKB-KW"/>
</dbReference>
<gene>
    <name evidence="20" type="primary">LOC110988442</name>
</gene>
<dbReference type="GeneID" id="110988442"/>
<feature type="compositionally biased region" description="Polar residues" evidence="16">
    <location>
        <begin position="1695"/>
        <end position="1713"/>
    </location>
</feature>
<accession>A0A8B7ZVR4</accession>
<evidence type="ECO:0000256" key="7">
    <source>
        <dbReference type="ARBA" id="ARBA00022737"/>
    </source>
</evidence>
<dbReference type="PANTHER" id="PTHR24198:SF169">
    <property type="entry name" value="NON-SPECIFIC SERINE_THREONINE PROTEIN KINASE"/>
    <property type="match status" value="1"/>
</dbReference>
<evidence type="ECO:0000259" key="18">
    <source>
        <dbReference type="PROSITE" id="PS51424"/>
    </source>
</evidence>
<dbReference type="InterPro" id="IPR001611">
    <property type="entry name" value="Leu-rich_rpt"/>
</dbReference>
<feature type="compositionally biased region" description="Low complexity" evidence="16">
    <location>
        <begin position="2138"/>
        <end position="2151"/>
    </location>
</feature>
<dbReference type="InterPro" id="IPR032171">
    <property type="entry name" value="COR-A"/>
</dbReference>
<comment type="similarity">
    <text evidence="2">Belongs to the protein kinase superfamily. TKL Ser/Thr protein kinase family. ROCO subfamily.</text>
</comment>
<feature type="compositionally biased region" description="Acidic residues" evidence="16">
    <location>
        <begin position="914"/>
        <end position="925"/>
    </location>
</feature>
<keyword evidence="9" id="KW-0418">Kinase</keyword>
<evidence type="ECO:0000256" key="1">
    <source>
        <dbReference type="ARBA" id="ARBA00001946"/>
    </source>
</evidence>
<feature type="compositionally biased region" description="Low complexity" evidence="16">
    <location>
        <begin position="1668"/>
        <end position="1682"/>
    </location>
</feature>
<dbReference type="PANTHER" id="PTHR24198">
    <property type="entry name" value="ANKYRIN REPEAT AND PROTEIN KINASE DOMAIN-CONTAINING PROTEIN"/>
    <property type="match status" value="1"/>
</dbReference>
<keyword evidence="6" id="KW-0808">Transferase</keyword>
<name>A0A8B7ZVR4_ACAPL</name>
<dbReference type="RefSeq" id="XP_022107621.1">
    <property type="nucleotide sequence ID" value="XM_022251929.1"/>
</dbReference>
<feature type="region of interest" description="Disordered" evidence="16">
    <location>
        <begin position="1665"/>
        <end position="1735"/>
    </location>
</feature>
<dbReference type="PROSITE" id="PS51424">
    <property type="entry name" value="ROC"/>
    <property type="match status" value="1"/>
</dbReference>
<protein>
    <recommendedName>
        <fullName evidence="3">non-specific serine/threonine protein kinase</fullName>
        <ecNumber evidence="3">2.7.11.1</ecNumber>
    </recommendedName>
</protein>
<dbReference type="KEGG" id="aplc:110988442"/>
<dbReference type="SMART" id="SM00369">
    <property type="entry name" value="LRR_TYP"/>
    <property type="match status" value="8"/>
</dbReference>
<feature type="region of interest" description="Disordered" evidence="16">
    <location>
        <begin position="1767"/>
        <end position="1789"/>
    </location>
</feature>
<dbReference type="Pfam" id="PF00069">
    <property type="entry name" value="Pkinase"/>
    <property type="match status" value="1"/>
</dbReference>
<evidence type="ECO:0000256" key="14">
    <source>
        <dbReference type="PROSITE-ProRule" id="PRU00023"/>
    </source>
</evidence>
<evidence type="ECO:0000256" key="16">
    <source>
        <dbReference type="SAM" id="MobiDB-lite"/>
    </source>
</evidence>
<dbReference type="GO" id="GO:0005737">
    <property type="term" value="C:cytoplasm"/>
    <property type="evidence" value="ECO:0007669"/>
    <property type="project" value="UniProtKB-ARBA"/>
</dbReference>
<dbReference type="FunFam" id="1.10.510.10:FF:001242">
    <property type="entry name" value="Leucine-rich repeat serine/threonine-protein kinase 1"/>
    <property type="match status" value="1"/>
</dbReference>
<dbReference type="SUPFAM" id="SSF56112">
    <property type="entry name" value="Protein kinase-like (PK-like)"/>
    <property type="match status" value="1"/>
</dbReference>
<dbReference type="GO" id="GO:0005524">
    <property type="term" value="F:ATP binding"/>
    <property type="evidence" value="ECO:0007669"/>
    <property type="project" value="UniProtKB-UniRule"/>
</dbReference>
<feature type="repeat" description="ANK" evidence="14">
    <location>
        <begin position="435"/>
        <end position="467"/>
    </location>
</feature>
<dbReference type="PROSITE" id="PS00108">
    <property type="entry name" value="PROTEIN_KINASE_ST"/>
    <property type="match status" value="1"/>
</dbReference>
<keyword evidence="10 15" id="KW-0067">ATP-binding</keyword>
<evidence type="ECO:0000256" key="15">
    <source>
        <dbReference type="PROSITE-ProRule" id="PRU10141"/>
    </source>
</evidence>
<keyword evidence="5" id="KW-0433">Leucine-rich repeat</keyword>
<dbReference type="InterPro" id="IPR017441">
    <property type="entry name" value="Protein_kinase_ATP_BS"/>
</dbReference>
<dbReference type="PROSITE" id="PS00107">
    <property type="entry name" value="PROTEIN_KINASE_ATP"/>
    <property type="match status" value="1"/>
</dbReference>
<keyword evidence="7" id="KW-0677">Repeat</keyword>
<feature type="binding site" evidence="15">
    <location>
        <position position="2277"/>
    </location>
    <ligand>
        <name>ATP</name>
        <dbReference type="ChEBI" id="CHEBI:30616"/>
    </ligand>
</feature>
<dbReference type="PROSITE" id="PS50088">
    <property type="entry name" value="ANK_REPEAT"/>
    <property type="match status" value="6"/>
</dbReference>
<dbReference type="InterPro" id="IPR008271">
    <property type="entry name" value="Ser/Thr_kinase_AS"/>
</dbReference>
<dbReference type="EC" id="2.7.11.1" evidence="3"/>
<keyword evidence="8 15" id="KW-0547">Nucleotide-binding</keyword>
<feature type="domain" description="Roc" evidence="18">
    <location>
        <begin position="1262"/>
        <end position="1481"/>
    </location>
</feature>
<dbReference type="InterPro" id="IPR003591">
    <property type="entry name" value="Leu-rich_rpt_typical-subtyp"/>
</dbReference>
<dbReference type="Gene3D" id="1.10.510.10">
    <property type="entry name" value="Transferase(Phosphotransferase) domain 1"/>
    <property type="match status" value="1"/>
</dbReference>
<evidence type="ECO:0000256" key="4">
    <source>
        <dbReference type="ARBA" id="ARBA00022527"/>
    </source>
</evidence>
<feature type="compositionally biased region" description="Low complexity" evidence="16">
    <location>
        <begin position="1078"/>
        <end position="1100"/>
    </location>
</feature>
<dbReference type="Pfam" id="PF12796">
    <property type="entry name" value="Ank_2"/>
    <property type="match status" value="3"/>
</dbReference>
<evidence type="ECO:0000256" key="2">
    <source>
        <dbReference type="ARBA" id="ARBA00008171"/>
    </source>
</evidence>
<dbReference type="Pfam" id="PF08477">
    <property type="entry name" value="Roc"/>
    <property type="match status" value="1"/>
</dbReference>
<dbReference type="Gene3D" id="3.80.10.10">
    <property type="entry name" value="Ribonuclease Inhibitor"/>
    <property type="match status" value="3"/>
</dbReference>
<dbReference type="Gene3D" id="1.25.40.20">
    <property type="entry name" value="Ankyrin repeat-containing domain"/>
    <property type="match status" value="3"/>
</dbReference>
<proteinExistence type="inferred from homology"/>
<sequence length="3034" mass="338305">MMELEPMWQMLRLYLAVAEDQSSFHDKSSSEPLDIDANNGLTTMVGVAKNLLPGSDGGSTTAAALGNSGDVDLSLTEHRDFQGKLLHQAAIYSNFALLEDLLKWEQRRYINERDSFGRTALHAVCAAEVSEREESIECVRLLLEAGADPNIAAAERYNYYTPLHVAAKDGKVKIASLLVQYGADLENRDIKRLTPLELARNNYQTDCVSFLQTTQVERERLRSSLEPSLLEACSSVKELRQILRRIGYSAINREYKETPLYRAALGGHLSVVKFLLDHHANGKPNRDTKQTPLYAACLNGHFDVAKLLLQHFPAMASDQTNEMEIPLHAAAKQGNAAVIKLLLEFDYKSALDEKGFCQLDQSAATSTFKSYKGDLPFYLNLRNINGQTALYLACTAGHVEAARALLEYRPGGTVVPNFGQGKKQAYIDVDCYTVIGRTPLHSAVTAGNIEIVALLLKHGADVNLPVKSIKCLFGSRGSNASLVEGRVTEKMHIPKEDNSILCEACSISEYNLDIIAMLLKHGARDPSGKALLSATLSVRSDVVTTILAHTGVHPDPDYVIGEEYQTKIKLFVTELTQTTEGGDCHSKPKTVREAALIARTKVIAQESKKDHSRKGSTYDRRRTFGGLKRAASTLGMFDTPVAIDWHDQNLNDINPEWLVEASLRFNTVLRTYPQDSSIHISVATITRIDISDNSLSHLPLFIFKLPSLQHLNASKNKMCYLPGMPRSTSPMTRTFPGIEDSAWNAPMLRRINLSSNRLVTLPPEIFMLPVLENLNMENNHLRELPFEMWMAPKLKTLNLSRNILEELPCGLYGPSNNNQIAFREVQCRSPSPLPEDLTSDQKRDTFPLLSNQSEKPASGKLARLSEAALKFGKAALRMKDLPRDSANMVISMSGLEASLARRDTIDNSPSESPETSDSEVFEDEEHSEKGYSIVTVRRFRLCSTGSIHGDSAEEENANIDEMNALETLDLSHNKLTHVPVGLPCLAPRLTKLVLCHNKITDFGPMNKYPVGLMDLELSFNCIKDMSNPASHLPVRNKSNVFRLLRSSSAYDPSLGLPDMCYSPTSQYSLAQRGTLQTPSRQSRDSSFVSSPPGSGTPQGPLVQFCKHRRHRVLATLRTLDLSSNQITQMDVIARTVLGASASVEEETPGAPGDSSEDDSKLQLVQSRGSDLEVTLLFPSLNALSVANNMIGEVPSDIQYLTKLSSLKLNGNEKISTLPPELGRLNMYDLKVDGCRLTEPLASMFKTELVKDILGYLRSILDDAKPYTRMKLMFVGKACIGKTTLLNELRKDGVGSTSSVPETFAERQGNTSIGGKTLRGKYLSTVGVDVSEWTYNKKRSKYGKVTFSTWDFGGQEEFYATHQYFLTKRSLYLVLFKITDGMKSINQIQQWLVNIQARAPNSPVLLIGTHYDLVNRPKSKYSREYWPDLKRKIMERFIHIAQPQDVGLPNVIDCIEISCLPMPRNNNLGFLRDRIYDVAFSLTEGRDKEPMLMQRVPTCYLALEKAVMLISSDMRRAGTEPVLHALEYRTEVTRVMLEQYQVSFHSKEDLMHATRFLHNNGILLHYEDSMLSDYFFLDPQWLCDTLAKIVTIPEINPDVKKGVMLIKDLHRKFQDSSVKDFILNLLNKCEVAVTYDNEHILVPSRLPVEGLDMTMIPLIREKDVIQKESPQTTSPSSSASPSPNRCWNRRAVRGVSPNNTSHVRNYSPSPSSMRRNPLGALQIPGGTLSKAESSSMPTLSQQIPTQLRTNNCSSSPPSSMIIPGMPMDQGSMLPEPGSKSSTLNSHSLSSGDLPVSLNGIQNITPVPFQMHEEPLTELDNTEVIPIVNQKAAIRRLYILQYIPSGFWSHMISRFLSDQTFCKVVPLLYPLPERLKVMMSQSALDALEKKYQWTVWQTGVELRFFGATIFHVKEIVKEAILTSVFEQERRPDHIKVVNPDGQEPGGDRAVSLTRSGQLEILIPNQTLNIIQKADSAPIMTETAVESGIEALEGEHIEIASSLQVASRLLSSIMDLIDTLMENFYPSICEPLGITFQGELFITRLVPCNRCWRDYNRLNVDELDEQEWEFVDKFDFDQRQSLLSETPVPRKRSQRGSNLCCGLSCTDHHGPYSDFSEYTERNNSMRPRARPVGRKHRAAISQSKSSDQSESCSQPDTPLVNDFQSQDLLFSDQMKLDLRFTNSVEMNSEMMGDVQVYGFLFEMLVMQAMKTEIVTCPIHGRVKLSTIAPDVVFHDLGPALLVDRATLEVRRLLGSGTFGLVFQGQTSRSSLDTKVQVAIKMLQPFPPGQGAGQTDRRRYEAENAKWHRDPLRFSCEAFRTARKELSIMLNLEHPQIVPLIGFCRQPMSLILELAPEGALDSKLEDYKRVGARLTPCTFQKILVQVSSAVAYLHQKGIIYRDLKAENVLVWCLPAPHSSDSCVKVKLADYGISVTAMPSGTKGYGGTPGYMAPEIVQYDGKEKYTEKVDCFSFAMFMYELMAIQRPFENLVGKDFGRLSEIIKQLIKDGQRPVLTKKEKLYPTYMVDLMAWCWAQDSRDRPSMEQINAISRMPEFPNLREIMSPQDNEKVTCACAPPLFLNGSITDSDSDDLAAVQPCVWMAQCIDKNGLGNPDEASVLVLNVDRSPGESSTCVKFNVSSGCVECMCAVVDTMWLGLTSGAIAVYGAVHNAYQELCPMFTLPLCLGKVQVPKAMVHVSALGEVMVATDHRIIVVSEDRGLPDQTVMLKYVEFRREVFTLAVVPAFGNLGDKSFEIWCGQSEGHINIVNASDLSIAKTDLNHQQALDCVGKVSRLVTYDLDLMEEMGLHHVWSWVQPGPFIYKWNVKSKKIEGTLDVITALATCRSNSKPRSRRNVRPMSGRGRIFGVPWPEMGGWAMRNQVSSLAVFRQYLYVGVSSGNLLVADPHSLKPLCVINCHEGPVRTIVPVATEPWTPSEMQADEAAAEAEVEGQEGGAAVVVTVGRGFNDLIGGYVNSPSRVKGHERLEWYFLLWETANWEQGCPQPSLKGLGLENIVGKNNGSLYGTKMTWDEKKMPQNS</sequence>
<comment type="cofactor">
    <cofactor evidence="1">
        <name>Mg(2+)</name>
        <dbReference type="ChEBI" id="CHEBI:18420"/>
    </cofactor>
</comment>
<dbReference type="GO" id="GO:0009966">
    <property type="term" value="P:regulation of signal transduction"/>
    <property type="evidence" value="ECO:0007669"/>
    <property type="project" value="UniProtKB-ARBA"/>
</dbReference>
<feature type="region of interest" description="Disordered" evidence="16">
    <location>
        <begin position="900"/>
        <end position="927"/>
    </location>
</feature>
<reference evidence="20" key="1">
    <citation type="submission" date="2025-08" db="UniProtKB">
        <authorList>
            <consortium name="RefSeq"/>
        </authorList>
    </citation>
    <scope>IDENTIFICATION</scope>
</reference>
<dbReference type="SUPFAM" id="SSF52058">
    <property type="entry name" value="L domain-like"/>
    <property type="match status" value="1"/>
</dbReference>
<dbReference type="PROSITE" id="PS50297">
    <property type="entry name" value="ANK_REP_REGION"/>
    <property type="match status" value="5"/>
</dbReference>
<dbReference type="Gene3D" id="3.30.200.20">
    <property type="entry name" value="Phosphorylase Kinase, domain 1"/>
    <property type="match status" value="1"/>
</dbReference>
<organism evidence="19 20">
    <name type="scientific">Acanthaster planci</name>
    <name type="common">Crown-of-thorns starfish</name>
    <dbReference type="NCBI Taxonomy" id="133434"/>
    <lineage>
        <taxon>Eukaryota</taxon>
        <taxon>Metazoa</taxon>
        <taxon>Echinodermata</taxon>
        <taxon>Eleutherozoa</taxon>
        <taxon>Asterozoa</taxon>
        <taxon>Asteroidea</taxon>
        <taxon>Valvatacea</taxon>
        <taxon>Valvatida</taxon>
        <taxon>Acanthasteridae</taxon>
        <taxon>Acanthaster</taxon>
    </lineage>
</organism>
<dbReference type="InterPro" id="IPR036770">
    <property type="entry name" value="Ankyrin_rpt-contain_sf"/>
</dbReference>
<dbReference type="SUPFAM" id="SSF52540">
    <property type="entry name" value="P-loop containing nucleoside triphosphate hydrolases"/>
    <property type="match status" value="1"/>
</dbReference>
<dbReference type="Gene3D" id="3.40.50.300">
    <property type="entry name" value="P-loop containing nucleotide triphosphate hydrolases"/>
    <property type="match status" value="1"/>
</dbReference>
<dbReference type="Gene3D" id="3.30.70.1390">
    <property type="entry name" value="ROC domain from the Parkinson's disease-associated leucine-rich repeat kinase 2"/>
    <property type="match status" value="1"/>
</dbReference>
<evidence type="ECO:0000256" key="12">
    <source>
        <dbReference type="ARBA" id="ARBA00047899"/>
    </source>
</evidence>
<dbReference type="SMART" id="SM00248">
    <property type="entry name" value="ANK"/>
    <property type="match status" value="9"/>
</dbReference>
<dbReference type="InterPro" id="IPR000719">
    <property type="entry name" value="Prot_kinase_dom"/>
</dbReference>
<keyword evidence="19" id="KW-1185">Reference proteome</keyword>
<dbReference type="Pfam" id="PF16095">
    <property type="entry name" value="COR-A"/>
    <property type="match status" value="1"/>
</dbReference>
<evidence type="ECO:0000256" key="9">
    <source>
        <dbReference type="ARBA" id="ARBA00022777"/>
    </source>
</evidence>
<evidence type="ECO:0000256" key="11">
    <source>
        <dbReference type="ARBA" id="ARBA00023043"/>
    </source>
</evidence>
<evidence type="ECO:0000256" key="3">
    <source>
        <dbReference type="ARBA" id="ARBA00012513"/>
    </source>
</evidence>
<dbReference type="InterPro" id="IPR011009">
    <property type="entry name" value="Kinase-like_dom_sf"/>
</dbReference>
<feature type="repeat" description="ANK" evidence="14">
    <location>
        <begin position="116"/>
        <end position="154"/>
    </location>
</feature>
<evidence type="ECO:0000256" key="10">
    <source>
        <dbReference type="ARBA" id="ARBA00022840"/>
    </source>
</evidence>
<feature type="region of interest" description="Disordered" evidence="16">
    <location>
        <begin position="2113"/>
        <end position="2154"/>
    </location>
</feature>